<evidence type="ECO:0000256" key="1">
    <source>
        <dbReference type="SAM" id="MobiDB-lite"/>
    </source>
</evidence>
<dbReference type="PANTHER" id="PTHR33670">
    <property type="entry name" value="SPLICING FACTOR, PROLINE- AND GLUTAMINE-RICH-LIKE"/>
    <property type="match status" value="1"/>
</dbReference>
<feature type="compositionally biased region" description="Polar residues" evidence="1">
    <location>
        <begin position="29"/>
        <end position="39"/>
    </location>
</feature>
<dbReference type="PANTHER" id="PTHR33670:SF17">
    <property type="entry name" value="ANTHER-SPECIFIC PROLINE-RICH PROTEIN APG"/>
    <property type="match status" value="1"/>
</dbReference>
<accession>A0A5B6Z9N7</accession>
<dbReference type="EMBL" id="GHES01009577">
    <property type="protein sequence ID" value="MPA40136.1"/>
    <property type="molecule type" value="Transcribed_RNA"/>
</dbReference>
<reference evidence="2" key="1">
    <citation type="submission" date="2019-08" db="EMBL/GenBank/DDBJ databases">
        <title>Reference gene set and small RNA set construction with multiple tissues from Davidia involucrata Baill.</title>
        <authorList>
            <person name="Yang H."/>
            <person name="Zhou C."/>
            <person name="Li G."/>
            <person name="Wang J."/>
            <person name="Gao P."/>
            <person name="Wang M."/>
            <person name="Wang R."/>
            <person name="Zhao Y."/>
        </authorList>
    </citation>
    <scope>NUCLEOTIDE SEQUENCE</scope>
    <source>
        <tissue evidence="2">Mixed with DoveR01_LX</tissue>
    </source>
</reference>
<protein>
    <submittedName>
        <fullName evidence="2">Uncharacterized protein</fullName>
    </submittedName>
</protein>
<feature type="region of interest" description="Disordered" evidence="1">
    <location>
        <begin position="24"/>
        <end position="61"/>
    </location>
</feature>
<dbReference type="InterPro" id="IPR028322">
    <property type="entry name" value="PNRC-like_rgn"/>
</dbReference>
<name>A0A5B6Z9N7_DAVIN</name>
<dbReference type="AlphaFoldDB" id="A0A5B6Z9N7"/>
<dbReference type="Pfam" id="PF15365">
    <property type="entry name" value="PNRC"/>
    <property type="match status" value="1"/>
</dbReference>
<sequence>MGGLAVLQPQDCLKDPLPRKTLIYDPMKSQRNPNPNSAKLNRRKRSPPRLQDKRNNNNKSRHMVVMADFPAKNLVIGQVKILKRGEELKETTATENRASEVDGKVKVEDLGDLVLSSTDRLGPEPELVPKQVRLNDFYAGSAFIESPPPSSLPFPAFFTKKSVVLTKTDDATTDLRRILRLDLP</sequence>
<evidence type="ECO:0000313" key="2">
    <source>
        <dbReference type="EMBL" id="MPA40136.1"/>
    </source>
</evidence>
<dbReference type="GO" id="GO:0016071">
    <property type="term" value="P:mRNA metabolic process"/>
    <property type="evidence" value="ECO:0007669"/>
    <property type="project" value="UniProtKB-ARBA"/>
</dbReference>
<organism evidence="2">
    <name type="scientific">Davidia involucrata</name>
    <name type="common">Dove tree</name>
    <dbReference type="NCBI Taxonomy" id="16924"/>
    <lineage>
        <taxon>Eukaryota</taxon>
        <taxon>Viridiplantae</taxon>
        <taxon>Streptophyta</taxon>
        <taxon>Embryophyta</taxon>
        <taxon>Tracheophyta</taxon>
        <taxon>Spermatophyta</taxon>
        <taxon>Magnoliopsida</taxon>
        <taxon>eudicotyledons</taxon>
        <taxon>Gunneridae</taxon>
        <taxon>Pentapetalae</taxon>
        <taxon>asterids</taxon>
        <taxon>Cornales</taxon>
        <taxon>Nyssaceae</taxon>
        <taxon>Davidia</taxon>
    </lineage>
</organism>
<proteinExistence type="predicted"/>
<gene>
    <name evidence="2" type="ORF">Din_009577</name>
</gene>